<gene>
    <name evidence="7" type="ORF">SAMN05216179_1210</name>
</gene>
<dbReference type="Proteomes" id="UP000184184">
    <property type="component" value="Unassembled WGS sequence"/>
</dbReference>
<dbReference type="Pfam" id="PF08281">
    <property type="entry name" value="Sigma70_r4_2"/>
    <property type="match status" value="1"/>
</dbReference>
<reference evidence="7 8" key="1">
    <citation type="submission" date="2016-11" db="EMBL/GenBank/DDBJ databases">
        <authorList>
            <person name="Jaros S."/>
            <person name="Januszkiewicz K."/>
            <person name="Wedrychowicz H."/>
        </authorList>
    </citation>
    <scope>NUCLEOTIDE SEQUENCE [LARGE SCALE GENOMIC DNA]</scope>
    <source>
        <strain evidence="7 8">CGMCC 1.10681</strain>
    </source>
</reference>
<keyword evidence="3" id="KW-0731">Sigma factor</keyword>
<dbReference type="PANTHER" id="PTHR43133:SF60">
    <property type="entry name" value="RNA POLYMERASE SIGMA FACTOR SIGV"/>
    <property type="match status" value="1"/>
</dbReference>
<dbReference type="InterPro" id="IPR013249">
    <property type="entry name" value="RNA_pol_sigma70_r4_t2"/>
</dbReference>
<proteinExistence type="inferred from homology"/>
<evidence type="ECO:0000256" key="2">
    <source>
        <dbReference type="ARBA" id="ARBA00023015"/>
    </source>
</evidence>
<comment type="similarity">
    <text evidence="1">Belongs to the sigma-70 factor family. ECF subfamily.</text>
</comment>
<dbReference type="InterPro" id="IPR014284">
    <property type="entry name" value="RNA_pol_sigma-70_dom"/>
</dbReference>
<dbReference type="InterPro" id="IPR039425">
    <property type="entry name" value="RNA_pol_sigma-70-like"/>
</dbReference>
<dbReference type="InterPro" id="IPR013324">
    <property type="entry name" value="RNA_pol_sigma_r3/r4-like"/>
</dbReference>
<dbReference type="GO" id="GO:0016987">
    <property type="term" value="F:sigma factor activity"/>
    <property type="evidence" value="ECO:0007669"/>
    <property type="project" value="UniProtKB-KW"/>
</dbReference>
<evidence type="ECO:0000313" key="8">
    <source>
        <dbReference type="Proteomes" id="UP000184184"/>
    </source>
</evidence>
<dbReference type="STRING" id="1027249.SAMN05216179_1210"/>
<evidence type="ECO:0000256" key="1">
    <source>
        <dbReference type="ARBA" id="ARBA00010641"/>
    </source>
</evidence>
<evidence type="ECO:0000313" key="7">
    <source>
        <dbReference type="EMBL" id="SHM90025.1"/>
    </source>
</evidence>
<dbReference type="CDD" id="cd06171">
    <property type="entry name" value="Sigma70_r4"/>
    <property type="match status" value="1"/>
</dbReference>
<dbReference type="InterPro" id="IPR036388">
    <property type="entry name" value="WH-like_DNA-bd_sf"/>
</dbReference>
<keyword evidence="8" id="KW-1185">Reference proteome</keyword>
<organism evidence="7 8">
    <name type="scientific">Gracilibacillus kekensis</name>
    <dbReference type="NCBI Taxonomy" id="1027249"/>
    <lineage>
        <taxon>Bacteria</taxon>
        <taxon>Bacillati</taxon>
        <taxon>Bacillota</taxon>
        <taxon>Bacilli</taxon>
        <taxon>Bacillales</taxon>
        <taxon>Bacillaceae</taxon>
        <taxon>Gracilibacillus</taxon>
    </lineage>
</organism>
<sequence length="177" mass="20853">MFVEGVYERLVDQYQSMMFYVAIKIVKDRQLAEDVVQESWIKIFQHLNDNKIEKIGAWLRTITSRTAIDLLRKEKRSKSFMFDDPSLLEEINICATNDVDEHINWTCTVEDLEQYIVKNDKLKSVFDLKFKQELDDHEIAKILNITHSAVKTRIFRARKLIKENYNQNDVGLLKPGA</sequence>
<feature type="domain" description="RNA polymerase sigma factor 70 region 4 type 2" evidence="6">
    <location>
        <begin position="125"/>
        <end position="160"/>
    </location>
</feature>
<dbReference type="Pfam" id="PF04542">
    <property type="entry name" value="Sigma70_r2"/>
    <property type="match status" value="1"/>
</dbReference>
<dbReference type="Gene3D" id="1.10.1740.10">
    <property type="match status" value="1"/>
</dbReference>
<dbReference type="AlphaFoldDB" id="A0A1M7MHZ6"/>
<dbReference type="EMBL" id="FRCZ01000002">
    <property type="protein sequence ID" value="SHM90025.1"/>
    <property type="molecule type" value="Genomic_DNA"/>
</dbReference>
<dbReference type="RefSeq" id="WP_073200705.1">
    <property type="nucleotide sequence ID" value="NZ_FRCZ01000002.1"/>
</dbReference>
<keyword evidence="4" id="KW-0804">Transcription</keyword>
<dbReference type="GO" id="GO:0006352">
    <property type="term" value="P:DNA-templated transcription initiation"/>
    <property type="evidence" value="ECO:0007669"/>
    <property type="project" value="InterPro"/>
</dbReference>
<dbReference type="InterPro" id="IPR007627">
    <property type="entry name" value="RNA_pol_sigma70_r2"/>
</dbReference>
<name>A0A1M7MHZ6_9BACI</name>
<dbReference type="PANTHER" id="PTHR43133">
    <property type="entry name" value="RNA POLYMERASE ECF-TYPE SIGMA FACTO"/>
    <property type="match status" value="1"/>
</dbReference>
<evidence type="ECO:0000256" key="3">
    <source>
        <dbReference type="ARBA" id="ARBA00023082"/>
    </source>
</evidence>
<dbReference type="GO" id="GO:0003677">
    <property type="term" value="F:DNA binding"/>
    <property type="evidence" value="ECO:0007669"/>
    <property type="project" value="InterPro"/>
</dbReference>
<evidence type="ECO:0000259" key="6">
    <source>
        <dbReference type="Pfam" id="PF08281"/>
    </source>
</evidence>
<accession>A0A1M7MHZ6</accession>
<protein>
    <submittedName>
        <fullName evidence="7">RNA polymerase sigma-70 factor, ECF subfamily</fullName>
    </submittedName>
</protein>
<evidence type="ECO:0000256" key="4">
    <source>
        <dbReference type="ARBA" id="ARBA00023163"/>
    </source>
</evidence>
<dbReference type="Gene3D" id="1.10.10.10">
    <property type="entry name" value="Winged helix-like DNA-binding domain superfamily/Winged helix DNA-binding domain"/>
    <property type="match status" value="1"/>
</dbReference>
<feature type="domain" description="RNA polymerase sigma-70 region 2" evidence="5">
    <location>
        <begin position="10"/>
        <end position="76"/>
    </location>
</feature>
<dbReference type="InterPro" id="IPR013325">
    <property type="entry name" value="RNA_pol_sigma_r2"/>
</dbReference>
<keyword evidence="2" id="KW-0805">Transcription regulation</keyword>
<evidence type="ECO:0000259" key="5">
    <source>
        <dbReference type="Pfam" id="PF04542"/>
    </source>
</evidence>
<dbReference type="SUPFAM" id="SSF88659">
    <property type="entry name" value="Sigma3 and sigma4 domains of RNA polymerase sigma factors"/>
    <property type="match status" value="1"/>
</dbReference>
<dbReference type="OrthoDB" id="188761at2"/>
<dbReference type="NCBIfam" id="TIGR02937">
    <property type="entry name" value="sigma70-ECF"/>
    <property type="match status" value="1"/>
</dbReference>
<dbReference type="SUPFAM" id="SSF88946">
    <property type="entry name" value="Sigma2 domain of RNA polymerase sigma factors"/>
    <property type="match status" value="1"/>
</dbReference>